<keyword evidence="1" id="KW-1133">Transmembrane helix</keyword>
<evidence type="ECO:0000256" key="2">
    <source>
        <dbReference type="SAM" id="SignalP"/>
    </source>
</evidence>
<keyword evidence="1" id="KW-0812">Transmembrane</keyword>
<dbReference type="SUPFAM" id="SSF52058">
    <property type="entry name" value="L domain-like"/>
    <property type="match status" value="1"/>
</dbReference>
<dbReference type="Proteomes" id="UP000076078">
    <property type="component" value="Unassembled WGS sequence"/>
</dbReference>
<dbReference type="InParanoid" id="A0A151Z6U0"/>
<evidence type="ECO:0008006" key="5">
    <source>
        <dbReference type="Google" id="ProtNLM"/>
    </source>
</evidence>
<keyword evidence="4" id="KW-1185">Reference proteome</keyword>
<dbReference type="Gene3D" id="3.80.10.10">
    <property type="entry name" value="Ribonuclease Inhibitor"/>
    <property type="match status" value="1"/>
</dbReference>
<keyword evidence="1" id="KW-0472">Membrane</keyword>
<evidence type="ECO:0000313" key="3">
    <source>
        <dbReference type="EMBL" id="KYQ89647.1"/>
    </source>
</evidence>
<feature type="transmembrane region" description="Helical" evidence="1">
    <location>
        <begin position="946"/>
        <end position="968"/>
    </location>
</feature>
<evidence type="ECO:0000256" key="1">
    <source>
        <dbReference type="SAM" id="Phobius"/>
    </source>
</evidence>
<evidence type="ECO:0000313" key="4">
    <source>
        <dbReference type="Proteomes" id="UP000076078"/>
    </source>
</evidence>
<dbReference type="AlphaFoldDB" id="A0A151Z6U0"/>
<name>A0A151Z6U0_TIELA</name>
<reference evidence="3 4" key="1">
    <citation type="submission" date="2015-12" db="EMBL/GenBank/DDBJ databases">
        <title>Dictyostelia acquired genes for synthesis and detection of signals that induce cell-type specialization by lateral gene transfer from prokaryotes.</title>
        <authorList>
            <person name="Gloeckner G."/>
            <person name="Schaap P."/>
        </authorList>
    </citation>
    <scope>NUCLEOTIDE SEQUENCE [LARGE SCALE GENOMIC DNA]</scope>
    <source>
        <strain evidence="3 4">TK</strain>
    </source>
</reference>
<keyword evidence="2" id="KW-0732">Signal</keyword>
<dbReference type="OrthoDB" id="19767at2759"/>
<gene>
    <name evidence="3" type="ORF">DLAC_09613</name>
</gene>
<dbReference type="EMBL" id="LODT01000039">
    <property type="protein sequence ID" value="KYQ89647.1"/>
    <property type="molecule type" value="Genomic_DNA"/>
</dbReference>
<feature type="signal peptide" evidence="2">
    <location>
        <begin position="1"/>
        <end position="21"/>
    </location>
</feature>
<sequence>MCRLKGLILCYLIICIFSIECQLPTSQNDALTAISNAFSLGWTQPYCDITSSITCSGNKVVALKIVYTIIPTYVPAQEFLSLPNLREIEFGSGIGVNDEFWDVLQSLTVLESLIIQDHQESLPNDLGKSFPSSLTNFQLKSCQNAIPSTLFTKTKIQTLGISLIELGSFPGNIDLPSQVTQFSATVRDSFIDGAFFDQLRELSLTPTDSIQFKYDRFSTFTTSQLSIKFLDSIRTSGLYSFPGSIYMATNINTLSIGDGWFNFQDAVLNFTAIPQLSLTITDSNINTVQNILFGVGISLQIDASIGNLNFMNIFQNANQMLNLDSCELTEIPENGAYENILLLNIKDNQVHTISDDFCKVRSFDISDNGVTSAPQCIICSKNTFPTRILTGNTMISSMICNQASITLTLPTNIKVPTRGGSFTITGNNMGWRIYKNTNEIWDSDAVIPNQQYALKLDPGVGIDIPFTIRLYADEIHKSDYPGTFSYLPPSIGSNQVITSTGSWVLRGSNFGNQTTNCEVTIASSAYSVGLIFEHDTITFPMSPLPYNQDIIFKVWVNIAGQQVVKIIDKLIGEPILYQPFPQLDNGTGPYHVTFYGDHLTFDHTIVSLKLGTLSCQVISSTLTSVTCSYSNIQNTKDLSVELNIASHIFKGAYVTPSPCVPVPNGYCQGNLLVCNQGFTGPNCTLQIIIVPPPSVNNTSPSTNTTDTTTLPDGTKVTHTSLISIVEIKEIKSINNETIHKYLFDTWHYLNISENHYQYTSNFTSLDKQQTGIKVDIHWYDTPTNITFGSQIIQVQASTLKYNIILDKYNFQSPINSLQLIMSAKFQVSDESDESCSLIEFGEENQNYDYFRMQYNNIGLYGKFIRLALVDNRTTQISNTILSTNDMNDNDDSTYESLISINVPHYYQNLFLDPDFSLLIDSENANTNPNANCKSNAKSGLTRIQKIGIIIGCSVFGVCLIIVSLFILYKHNITFKVQVQKVIKMKQNNIL</sequence>
<dbReference type="PANTHER" id="PTHR31378">
    <property type="entry name" value="EGF-LIKE DOMAIN-CONTAINING PROTEIN-RELATED-RELATED"/>
    <property type="match status" value="1"/>
</dbReference>
<comment type="caution">
    <text evidence="3">The sequence shown here is derived from an EMBL/GenBank/DDBJ whole genome shotgun (WGS) entry which is preliminary data.</text>
</comment>
<feature type="chain" id="PRO_5007592915" description="EGF-like domain-containing protein" evidence="2">
    <location>
        <begin position="22"/>
        <end position="990"/>
    </location>
</feature>
<dbReference type="PANTHER" id="PTHR31378:SF11">
    <property type="entry name" value="CARBOHYDRATE BINDING DOMAIN-CONTAINING PROTEIN-RELATED"/>
    <property type="match status" value="1"/>
</dbReference>
<proteinExistence type="predicted"/>
<protein>
    <recommendedName>
        <fullName evidence="5">EGF-like domain-containing protein</fullName>
    </recommendedName>
</protein>
<organism evidence="3 4">
    <name type="scientific">Tieghemostelium lacteum</name>
    <name type="common">Slime mold</name>
    <name type="synonym">Dictyostelium lacteum</name>
    <dbReference type="NCBI Taxonomy" id="361077"/>
    <lineage>
        <taxon>Eukaryota</taxon>
        <taxon>Amoebozoa</taxon>
        <taxon>Evosea</taxon>
        <taxon>Eumycetozoa</taxon>
        <taxon>Dictyostelia</taxon>
        <taxon>Dictyosteliales</taxon>
        <taxon>Raperosteliaceae</taxon>
        <taxon>Tieghemostelium</taxon>
    </lineage>
</organism>
<accession>A0A151Z6U0</accession>
<dbReference type="InterPro" id="IPR032675">
    <property type="entry name" value="LRR_dom_sf"/>
</dbReference>